<sequence length="112" mass="12276">MSVILKRAKILRIYNKPGTLLKNPSDSLKQNPAACLLVTVAPVGGKMTLRDFMVPSEAFCGAYGTAVFKVGRFFFRCQREEGSPPPARLTSLRAPKASHQARYGRMGEVSSM</sequence>
<accession>A0A7S4EFT3</accession>
<feature type="region of interest" description="Disordered" evidence="1">
    <location>
        <begin position="81"/>
        <end position="112"/>
    </location>
</feature>
<reference evidence="2" key="1">
    <citation type="submission" date="2021-01" db="EMBL/GenBank/DDBJ databases">
        <authorList>
            <person name="Corre E."/>
            <person name="Pelletier E."/>
            <person name="Niang G."/>
            <person name="Scheremetjew M."/>
            <person name="Finn R."/>
            <person name="Kale V."/>
            <person name="Holt S."/>
            <person name="Cochrane G."/>
            <person name="Meng A."/>
            <person name="Brown T."/>
            <person name="Cohen L."/>
        </authorList>
    </citation>
    <scope>NUCLEOTIDE SEQUENCE</scope>
    <source>
        <strain evidence="2">10249 10 AB</strain>
    </source>
</reference>
<organism evidence="2">
    <name type="scientific">Pseudo-nitzschia australis</name>
    <dbReference type="NCBI Taxonomy" id="44445"/>
    <lineage>
        <taxon>Eukaryota</taxon>
        <taxon>Sar</taxon>
        <taxon>Stramenopiles</taxon>
        <taxon>Ochrophyta</taxon>
        <taxon>Bacillariophyta</taxon>
        <taxon>Bacillariophyceae</taxon>
        <taxon>Bacillariophycidae</taxon>
        <taxon>Bacillariales</taxon>
        <taxon>Bacillariaceae</taxon>
        <taxon>Pseudo-nitzschia</taxon>
    </lineage>
</organism>
<name>A0A7S4EFT3_9STRA</name>
<evidence type="ECO:0000313" key="2">
    <source>
        <dbReference type="EMBL" id="CAE0709624.1"/>
    </source>
</evidence>
<evidence type="ECO:0000256" key="1">
    <source>
        <dbReference type="SAM" id="MobiDB-lite"/>
    </source>
</evidence>
<gene>
    <name evidence="2" type="ORF">PAUS00366_LOCUS2344</name>
</gene>
<proteinExistence type="predicted"/>
<protein>
    <submittedName>
        <fullName evidence="2">Uncharacterized protein</fullName>
    </submittedName>
</protein>
<dbReference type="AlphaFoldDB" id="A0A7S4EFT3"/>
<dbReference type="EMBL" id="HBIX01003074">
    <property type="protein sequence ID" value="CAE0709624.1"/>
    <property type="molecule type" value="Transcribed_RNA"/>
</dbReference>